<protein>
    <submittedName>
        <fullName evidence="1">Uncharacterized protein</fullName>
    </submittedName>
</protein>
<proteinExistence type="predicted"/>
<dbReference type="SUPFAM" id="SSF51197">
    <property type="entry name" value="Clavaminate synthase-like"/>
    <property type="match status" value="1"/>
</dbReference>
<accession>A0A2W4QEY3</accession>
<evidence type="ECO:0000313" key="2">
    <source>
        <dbReference type="Proteomes" id="UP000249396"/>
    </source>
</evidence>
<organism evidence="1 2">
    <name type="scientific">Candidatus Methylumidiphilus alinenensis</name>
    <dbReference type="NCBI Taxonomy" id="2202197"/>
    <lineage>
        <taxon>Bacteria</taxon>
        <taxon>Pseudomonadati</taxon>
        <taxon>Pseudomonadota</taxon>
        <taxon>Gammaproteobacteria</taxon>
        <taxon>Methylococcales</taxon>
        <taxon>Candidatus Methylumidiphilus</taxon>
    </lineage>
</organism>
<name>A0A2W4QEY3_9GAMM</name>
<dbReference type="AlphaFoldDB" id="A0A2W4QEY3"/>
<comment type="caution">
    <text evidence="1">The sequence shown here is derived from an EMBL/GenBank/DDBJ whole genome shotgun (WGS) entry which is preliminary data.</text>
</comment>
<dbReference type="EMBL" id="QJPH01000541">
    <property type="protein sequence ID" value="PZN70845.1"/>
    <property type="molecule type" value="Genomic_DNA"/>
</dbReference>
<dbReference type="Gene3D" id="2.60.120.650">
    <property type="entry name" value="Cupin"/>
    <property type="match status" value="1"/>
</dbReference>
<gene>
    <name evidence="1" type="ORF">DM484_27760</name>
</gene>
<evidence type="ECO:0000313" key="1">
    <source>
        <dbReference type="EMBL" id="PZN70845.1"/>
    </source>
</evidence>
<reference evidence="1 2" key="1">
    <citation type="journal article" date="2018" name="Aquat. Microb. Ecol.">
        <title>Gammaproteobacterial methanotrophs dominate.</title>
        <authorList>
            <person name="Rissanen A.J."/>
            <person name="Saarenheimo J."/>
            <person name="Tiirola M."/>
            <person name="Peura S."/>
            <person name="Aalto S.L."/>
            <person name="Karvinen A."/>
            <person name="Nykanen H."/>
        </authorList>
    </citation>
    <scope>NUCLEOTIDE SEQUENCE [LARGE SCALE GENOMIC DNA]</scope>
    <source>
        <strain evidence="1">AMbin10</strain>
    </source>
</reference>
<sequence>MNLSYYPIPSSDECLPLVRRGFEYGWIEVKKRPPIPDVSEVKKAWHNHSAIFLPAILTDVLPLFQTDIALAHNLVEEIQQGADFSEFLESEHYDRRLQPSFDLAGASFEDNDDQGIEKVIFDAWEGDEMVADNLWCKASWLSFDEEDGSLRFRFSFGFEGYEDVAADPIRQEWAAKLTDAIFPESAAVTSHPDLNALLQTVLDCGCVRFMERIVYFNAPNGGAQMHHDVERGHEGVVFAQLSGSTFWLALAKPKLLDEIDAFLAMAPMDKWPQLRKLAADRQALSDYLEERDHEWAEDLIDRTPEFFRHLIDRGYAHVLEPGDVLLMPQSSLETCVWHSVICLGDEAGEGLSFALKKN</sequence>
<dbReference type="Proteomes" id="UP000249396">
    <property type="component" value="Unassembled WGS sequence"/>
</dbReference>